<reference evidence="1 2" key="1">
    <citation type="journal article" date="2019" name="Front. Microbiol.">
        <title>Ammonia Oxidation by the Arctic Terrestrial Thaumarchaeote Candidatus Nitrosocosmicus arcticus Is Stimulated by Increasing Temperatures.</title>
        <authorList>
            <person name="Alves R.J.E."/>
            <person name="Kerou M."/>
            <person name="Zappe A."/>
            <person name="Bittner R."/>
            <person name="Abby S.S."/>
            <person name="Schmidt H.A."/>
            <person name="Pfeifer K."/>
            <person name="Schleper C."/>
        </authorList>
    </citation>
    <scope>NUCLEOTIDE SEQUENCE [LARGE SCALE GENOMIC DNA]</scope>
    <source>
        <strain evidence="1 2">Kfb</strain>
    </source>
</reference>
<dbReference type="Proteomes" id="UP000315289">
    <property type="component" value="Unassembled WGS sequence"/>
</dbReference>
<dbReference type="AlphaFoldDB" id="A0A557SZ34"/>
<sequence>MSIISVVNLFTNYSLKVKYFLDVEKRKGRNSNHRFYPFYAK</sequence>
<comment type="caution">
    <text evidence="1">The sequence shown here is derived from an EMBL/GenBank/DDBJ whole genome shotgun (WGS) entry which is preliminary data.</text>
</comment>
<accession>A0A557SZ34</accession>
<evidence type="ECO:0000313" key="2">
    <source>
        <dbReference type="Proteomes" id="UP000315289"/>
    </source>
</evidence>
<evidence type="ECO:0000313" key="1">
    <source>
        <dbReference type="EMBL" id="TVP41858.1"/>
    </source>
</evidence>
<keyword evidence="2" id="KW-1185">Reference proteome</keyword>
<name>A0A557SZ34_9ARCH</name>
<organism evidence="1 2">
    <name type="scientific">Candidatus Nitrosocosmicus arcticus</name>
    <dbReference type="NCBI Taxonomy" id="2035267"/>
    <lineage>
        <taxon>Archaea</taxon>
        <taxon>Nitrososphaerota</taxon>
        <taxon>Nitrososphaeria</taxon>
        <taxon>Nitrososphaerales</taxon>
        <taxon>Nitrososphaeraceae</taxon>
        <taxon>Candidatus Nitrosocosmicus</taxon>
    </lineage>
</organism>
<proteinExistence type="predicted"/>
<protein>
    <submittedName>
        <fullName evidence="1">Uncharacterized protein</fullName>
    </submittedName>
</protein>
<dbReference type="EMBL" id="VOAH01000001">
    <property type="protein sequence ID" value="TVP41858.1"/>
    <property type="molecule type" value="Genomic_DNA"/>
</dbReference>
<gene>
    <name evidence="1" type="ORF">NARC_10264</name>
</gene>